<dbReference type="Proteomes" id="UP000672032">
    <property type="component" value="Chromosome 1"/>
</dbReference>
<reference evidence="2" key="1">
    <citation type="submission" date="2020-10" db="EMBL/GenBank/DDBJ databases">
        <title>Genome Sequence of Monilinia vaccinii-corymbosi Sheds Light on Mummy Berry Disease Infection of Blueberry and Mating Type.</title>
        <authorList>
            <person name="Yow A.G."/>
            <person name="Zhang Y."/>
            <person name="Bansal K."/>
            <person name="Eacker S.M."/>
            <person name="Sullivan S."/>
            <person name="Liachko I."/>
            <person name="Cubeta M.A."/>
            <person name="Rollins J.A."/>
            <person name="Ashrafi H."/>
        </authorList>
    </citation>
    <scope>NUCLEOTIDE SEQUENCE</scope>
    <source>
        <strain evidence="2">RL-1</strain>
    </source>
</reference>
<sequence>MTGGTTHHCPSVSKGNCRPGDIPGSQTGYCKAHQVYCENPEGCNSDLGFIARTDICETCKWKHPDHQDFERERKDQNAQAVKEAHEKRIKLENEKKANEAKARREKKATAAKEE</sequence>
<protein>
    <submittedName>
        <fullName evidence="2">Uncharacterized protein</fullName>
    </submittedName>
</protein>
<feature type="region of interest" description="Disordered" evidence="1">
    <location>
        <begin position="67"/>
        <end position="114"/>
    </location>
</feature>
<evidence type="ECO:0000256" key="1">
    <source>
        <dbReference type="SAM" id="MobiDB-lite"/>
    </source>
</evidence>
<dbReference type="AlphaFoldDB" id="A0A8A3P9N9"/>
<evidence type="ECO:0000313" key="3">
    <source>
        <dbReference type="Proteomes" id="UP000672032"/>
    </source>
</evidence>
<feature type="region of interest" description="Disordered" evidence="1">
    <location>
        <begin position="1"/>
        <end position="20"/>
    </location>
</feature>
<dbReference type="EMBL" id="CP063405">
    <property type="protein sequence ID" value="QSZ29707.1"/>
    <property type="molecule type" value="Genomic_DNA"/>
</dbReference>
<evidence type="ECO:0000313" key="2">
    <source>
        <dbReference type="EMBL" id="QSZ29707.1"/>
    </source>
</evidence>
<accession>A0A8A3P9N9</accession>
<organism evidence="2 3">
    <name type="scientific">Monilinia vaccinii-corymbosi</name>
    <dbReference type="NCBI Taxonomy" id="61207"/>
    <lineage>
        <taxon>Eukaryota</taxon>
        <taxon>Fungi</taxon>
        <taxon>Dikarya</taxon>
        <taxon>Ascomycota</taxon>
        <taxon>Pezizomycotina</taxon>
        <taxon>Leotiomycetes</taxon>
        <taxon>Helotiales</taxon>
        <taxon>Sclerotiniaceae</taxon>
        <taxon>Monilinia</taxon>
    </lineage>
</organism>
<keyword evidence="3" id="KW-1185">Reference proteome</keyword>
<proteinExistence type="predicted"/>
<gene>
    <name evidence="2" type="ORF">DSL72_004224</name>
</gene>
<name>A0A8A3P9N9_9HELO</name>